<dbReference type="InterPro" id="IPR039458">
    <property type="entry name" value="FimA-like"/>
</dbReference>
<evidence type="ECO:0000256" key="2">
    <source>
        <dbReference type="ARBA" id="ARBA00006671"/>
    </source>
</evidence>
<dbReference type="InterPro" id="IPR008966">
    <property type="entry name" value="Adhesion_dom_sf"/>
</dbReference>
<keyword evidence="3 5" id="KW-0732">Signal</keyword>
<dbReference type="RefSeq" id="WP_181246964.1">
    <property type="nucleotide sequence ID" value="NZ_CP055315.1"/>
</dbReference>
<gene>
    <name evidence="6" type="ORF">HV234_04475</name>
</gene>
<organism evidence="6 7">
    <name type="scientific">Klebsiella grimontii</name>
    <dbReference type="NCBI Taxonomy" id="2058152"/>
    <lineage>
        <taxon>Bacteria</taxon>
        <taxon>Pseudomonadati</taxon>
        <taxon>Pseudomonadota</taxon>
        <taxon>Gammaproteobacteria</taxon>
        <taxon>Enterobacterales</taxon>
        <taxon>Enterobacteriaceae</taxon>
        <taxon>Klebsiella/Raoultella group</taxon>
        <taxon>Klebsiella</taxon>
    </lineage>
</organism>
<name>A0ABD7ADW7_9ENTR</name>
<evidence type="ECO:0000256" key="1">
    <source>
        <dbReference type="ARBA" id="ARBA00004561"/>
    </source>
</evidence>
<dbReference type="EMBL" id="CP055315">
    <property type="protein sequence ID" value="QLO50836.1"/>
    <property type="molecule type" value="Genomic_DNA"/>
</dbReference>
<dbReference type="GO" id="GO:0009289">
    <property type="term" value="C:pilus"/>
    <property type="evidence" value="ECO:0007669"/>
    <property type="project" value="UniProtKB-SubCell"/>
</dbReference>
<keyword evidence="4" id="KW-0281">Fimbrium</keyword>
<sequence>MKISKLSAVLALAVSTAAISSFSAQATDGTITFNGRVTDQTCTISTPGGKDFTVTLPTVSASTLAAQSATAGRTPFAINLSDCSKGNVATYFEPGATVDFNTGRLNNQAQTDAATNVQIQLLGSNNQFLPILAAGTNGAQENSQWVTVANEGDSADLNYYAEYYATSAARAGDVTSTVQYTIIYQ</sequence>
<dbReference type="InterPro" id="IPR036937">
    <property type="entry name" value="Adhesion_dom_fimbrial_sf"/>
</dbReference>
<dbReference type="Proteomes" id="UP000510937">
    <property type="component" value="Chromosome"/>
</dbReference>
<proteinExistence type="inferred from homology"/>
<comment type="similarity">
    <text evidence="2">Belongs to the fimbrial protein family.</text>
</comment>
<evidence type="ECO:0000313" key="6">
    <source>
        <dbReference type="EMBL" id="QLO50836.1"/>
    </source>
</evidence>
<evidence type="ECO:0000256" key="3">
    <source>
        <dbReference type="ARBA" id="ARBA00022729"/>
    </source>
</evidence>
<protein>
    <submittedName>
        <fullName evidence="6">Type 1 fimbrial protein</fullName>
    </submittedName>
</protein>
<reference evidence="7" key="1">
    <citation type="submission" date="2020-06" db="EMBL/GenBank/DDBJ databases">
        <title>REHAB project genomes.</title>
        <authorList>
            <person name="Shaw L.P."/>
        </authorList>
    </citation>
    <scope>NUCLEOTIDE SEQUENCE [LARGE SCALE GENOMIC DNA]</scope>
    <source>
        <strain evidence="7">RHBSTW-00555</strain>
    </source>
</reference>
<evidence type="ECO:0000256" key="5">
    <source>
        <dbReference type="SAM" id="SignalP"/>
    </source>
</evidence>
<dbReference type="PANTHER" id="PTHR33420:SF3">
    <property type="entry name" value="FIMBRIAL SUBUNIT ELFA"/>
    <property type="match status" value="1"/>
</dbReference>
<dbReference type="Pfam" id="PF16970">
    <property type="entry name" value="FimA"/>
    <property type="match status" value="1"/>
</dbReference>
<accession>A0ABD7ADW7</accession>
<dbReference type="InterPro" id="IPR050263">
    <property type="entry name" value="Bact_Fimbrial_Adh_Pro"/>
</dbReference>
<evidence type="ECO:0000256" key="4">
    <source>
        <dbReference type="ARBA" id="ARBA00023263"/>
    </source>
</evidence>
<feature type="signal peptide" evidence="5">
    <location>
        <begin position="1"/>
        <end position="26"/>
    </location>
</feature>
<comment type="subcellular location">
    <subcellularLocation>
        <location evidence="1">Fimbrium</location>
    </subcellularLocation>
</comment>
<feature type="chain" id="PRO_5044832510" evidence="5">
    <location>
        <begin position="27"/>
        <end position="185"/>
    </location>
</feature>
<dbReference type="Gene3D" id="2.60.40.1090">
    <property type="entry name" value="Fimbrial-type adhesion domain"/>
    <property type="match status" value="1"/>
</dbReference>
<dbReference type="AlphaFoldDB" id="A0ABD7ADW7"/>
<dbReference type="PANTHER" id="PTHR33420">
    <property type="entry name" value="FIMBRIAL SUBUNIT ELFA-RELATED"/>
    <property type="match status" value="1"/>
</dbReference>
<evidence type="ECO:0000313" key="7">
    <source>
        <dbReference type="Proteomes" id="UP000510937"/>
    </source>
</evidence>
<dbReference type="SUPFAM" id="SSF49401">
    <property type="entry name" value="Bacterial adhesins"/>
    <property type="match status" value="1"/>
</dbReference>